<protein>
    <submittedName>
        <fullName evidence="1">Uncharacterized protein</fullName>
    </submittedName>
</protein>
<comment type="caution">
    <text evidence="1">The sequence shown here is derived from an EMBL/GenBank/DDBJ whole genome shotgun (WGS) entry which is preliminary data.</text>
</comment>
<evidence type="ECO:0000313" key="1">
    <source>
        <dbReference type="EMBL" id="KAI4381000.1"/>
    </source>
</evidence>
<accession>A0ACB9RPL7</accession>
<proteinExistence type="predicted"/>
<keyword evidence="2" id="KW-1185">Reference proteome</keyword>
<dbReference type="EMBL" id="CM042882">
    <property type="protein sequence ID" value="KAI4381000.1"/>
    <property type="molecule type" value="Genomic_DNA"/>
</dbReference>
<sequence>MGARNEEEKMVYDAAMRKLAEAEAAQASASDAVATKEKEKRWLKFAVIYFGHSPYAIVDDDCLVDGCHPQLSPGPEGIGIQCLDLI</sequence>
<gene>
    <name evidence="1" type="ORF">MLD38_007120</name>
</gene>
<dbReference type="Proteomes" id="UP001057402">
    <property type="component" value="Chromosome 3"/>
</dbReference>
<evidence type="ECO:0000313" key="2">
    <source>
        <dbReference type="Proteomes" id="UP001057402"/>
    </source>
</evidence>
<name>A0ACB9RPL7_9MYRT</name>
<organism evidence="1 2">
    <name type="scientific">Melastoma candidum</name>
    <dbReference type="NCBI Taxonomy" id="119954"/>
    <lineage>
        <taxon>Eukaryota</taxon>
        <taxon>Viridiplantae</taxon>
        <taxon>Streptophyta</taxon>
        <taxon>Embryophyta</taxon>
        <taxon>Tracheophyta</taxon>
        <taxon>Spermatophyta</taxon>
        <taxon>Magnoliopsida</taxon>
        <taxon>eudicotyledons</taxon>
        <taxon>Gunneridae</taxon>
        <taxon>Pentapetalae</taxon>
        <taxon>rosids</taxon>
        <taxon>malvids</taxon>
        <taxon>Myrtales</taxon>
        <taxon>Melastomataceae</taxon>
        <taxon>Melastomatoideae</taxon>
        <taxon>Melastomateae</taxon>
        <taxon>Melastoma</taxon>
    </lineage>
</organism>
<reference evidence="2" key="1">
    <citation type="journal article" date="2023" name="Front. Plant Sci.">
        <title>Chromosomal-level genome assembly of Melastoma candidum provides insights into trichome evolution.</title>
        <authorList>
            <person name="Zhong Y."/>
            <person name="Wu W."/>
            <person name="Sun C."/>
            <person name="Zou P."/>
            <person name="Liu Y."/>
            <person name="Dai S."/>
            <person name="Zhou R."/>
        </authorList>
    </citation>
    <scope>NUCLEOTIDE SEQUENCE [LARGE SCALE GENOMIC DNA]</scope>
</reference>